<organism evidence="1">
    <name type="scientific">Candidatus Thiocaldithrix dubininis</name>
    <dbReference type="NCBI Taxonomy" id="3080823"/>
    <lineage>
        <taxon>Bacteria</taxon>
        <taxon>Pseudomonadati</taxon>
        <taxon>Pseudomonadota</taxon>
        <taxon>Gammaproteobacteria</taxon>
        <taxon>Thiotrichales</taxon>
        <taxon>Thiotrichaceae</taxon>
        <taxon>Candidatus Thiocaldithrix</taxon>
    </lineage>
</organism>
<evidence type="ECO:0008006" key="2">
    <source>
        <dbReference type="Google" id="ProtNLM"/>
    </source>
</evidence>
<dbReference type="KEGG" id="tdu:QJT80_14050"/>
<sequence>MTTIQITSQVSTDQLLSSVANLPETDLDQFVAKVLAIRAKLKAPSVSEQEAQLLTQINQGLAAQDQARFVELDQKRYDETLTELEHQELLNLIEQMEQLNVVRMRSLSKLALLRQVSLTTVMHACA</sequence>
<name>A0AA95H804_9GAMM</name>
<dbReference type="EMBL" id="CP124755">
    <property type="protein sequence ID" value="WGZ90594.1"/>
    <property type="molecule type" value="Genomic_DNA"/>
</dbReference>
<dbReference type="AlphaFoldDB" id="A0AA95H804"/>
<accession>A0AA95H804</accession>
<evidence type="ECO:0000313" key="1">
    <source>
        <dbReference type="EMBL" id="WGZ90594.1"/>
    </source>
</evidence>
<dbReference type="Proteomes" id="UP001300672">
    <property type="component" value="Chromosome"/>
</dbReference>
<protein>
    <recommendedName>
        <fullName evidence="2">STAS/SEC14 domain-containing protein</fullName>
    </recommendedName>
</protein>
<reference evidence="1" key="2">
    <citation type="submission" date="2023-04" db="EMBL/GenBank/DDBJ databases">
        <authorList>
            <person name="Beletskiy A.V."/>
            <person name="Mardanov A.V."/>
            <person name="Ravin N.V."/>
        </authorList>
    </citation>
    <scope>NUCLEOTIDE SEQUENCE</scope>
    <source>
        <strain evidence="1">GKL-01</strain>
    </source>
</reference>
<gene>
    <name evidence="1" type="ORF">QJT80_14050</name>
</gene>
<reference evidence="1" key="1">
    <citation type="journal article" date="2023" name="Int. J. Mol. Sci.">
        <title>Metagenomics Revealed a New Genus 'Candidatus Thiocaldithrix dubininis' gen. nov., sp. nov. and a New Species 'Candidatus Thiothrix putei' sp. nov. in the Family Thiotrichaceae, Some Members of Which Have Traits of Both Na+- and H+-Motive Energetics.</title>
        <authorList>
            <person name="Ravin N.V."/>
            <person name="Muntyan M.S."/>
            <person name="Smolyakov D.D."/>
            <person name="Rudenko T.S."/>
            <person name="Beletsky A.V."/>
            <person name="Mardanov A.V."/>
            <person name="Grabovich M.Y."/>
        </authorList>
    </citation>
    <scope>NUCLEOTIDE SEQUENCE</scope>
    <source>
        <strain evidence="1">GKL-01</strain>
    </source>
</reference>
<proteinExistence type="predicted"/>